<keyword evidence="8" id="KW-0505">Motor protein</keyword>
<evidence type="ECO:0000313" key="12">
    <source>
        <dbReference type="Proteomes" id="UP000240493"/>
    </source>
</evidence>
<protein>
    <recommendedName>
        <fullName evidence="10">ORC1/DEAH AAA+ ATPase domain-containing protein</fullName>
    </recommendedName>
</protein>
<evidence type="ECO:0000259" key="10">
    <source>
        <dbReference type="Pfam" id="PF13401"/>
    </source>
</evidence>
<organism evidence="11 12">
    <name type="scientific">Trichoderma asperellum (strain ATCC 204424 / CBS 433.97 / NBRC 101777)</name>
    <dbReference type="NCBI Taxonomy" id="1042311"/>
    <lineage>
        <taxon>Eukaryota</taxon>
        <taxon>Fungi</taxon>
        <taxon>Dikarya</taxon>
        <taxon>Ascomycota</taxon>
        <taxon>Pezizomycotina</taxon>
        <taxon>Sordariomycetes</taxon>
        <taxon>Hypocreomycetidae</taxon>
        <taxon>Hypocreales</taxon>
        <taxon>Hypocreaceae</taxon>
        <taxon>Trichoderma</taxon>
    </lineage>
</organism>
<dbReference type="InterPro" id="IPR002151">
    <property type="entry name" value="Kinesin_light"/>
</dbReference>
<dbReference type="Pfam" id="PF13374">
    <property type="entry name" value="TPR_10"/>
    <property type="match status" value="3"/>
</dbReference>
<dbReference type="GO" id="GO:0019894">
    <property type="term" value="F:kinesin binding"/>
    <property type="evidence" value="ECO:0007669"/>
    <property type="project" value="TreeGrafter"/>
</dbReference>
<reference evidence="11 12" key="1">
    <citation type="submission" date="2016-07" db="EMBL/GenBank/DDBJ databases">
        <title>Multiple horizontal gene transfer events from other fungi enriched the ability of initially mycotrophic Trichoderma (Ascomycota) to feed on dead plant biomass.</title>
        <authorList>
            <consortium name="DOE Joint Genome Institute"/>
            <person name="Aerts A."/>
            <person name="Atanasova L."/>
            <person name="Chenthamara K."/>
            <person name="Zhang J."/>
            <person name="Grujic M."/>
            <person name="Henrissat B."/>
            <person name="Kuo A."/>
            <person name="Salamov A."/>
            <person name="Lipzen A."/>
            <person name="Labutti K."/>
            <person name="Barry K."/>
            <person name="Miao Y."/>
            <person name="Rahimi M.J."/>
            <person name="Shen Q."/>
            <person name="Grigoriev I.V."/>
            <person name="Kubicek C.P."/>
            <person name="Druzhinina I.S."/>
        </authorList>
    </citation>
    <scope>NUCLEOTIDE SEQUENCE [LARGE SCALE GENOMIC DNA]</scope>
    <source>
        <strain evidence="11 12">CBS 433.97</strain>
    </source>
</reference>
<dbReference type="Pfam" id="PF13424">
    <property type="entry name" value="TPR_12"/>
    <property type="match status" value="1"/>
</dbReference>
<dbReference type="InterPro" id="IPR049945">
    <property type="entry name" value="AAA_22"/>
</dbReference>
<dbReference type="Gene3D" id="1.25.40.10">
    <property type="entry name" value="Tetratricopeptide repeat domain"/>
    <property type="match status" value="2"/>
</dbReference>
<dbReference type="PANTHER" id="PTHR45783">
    <property type="entry name" value="KINESIN LIGHT CHAIN"/>
    <property type="match status" value="1"/>
</dbReference>
<dbReference type="Proteomes" id="UP000240493">
    <property type="component" value="Unassembled WGS sequence"/>
</dbReference>
<keyword evidence="3" id="KW-0963">Cytoplasm</keyword>
<evidence type="ECO:0000313" key="11">
    <source>
        <dbReference type="EMBL" id="PTB41670.1"/>
    </source>
</evidence>
<evidence type="ECO:0000256" key="3">
    <source>
        <dbReference type="ARBA" id="ARBA00022490"/>
    </source>
</evidence>
<proteinExistence type="inferred from homology"/>
<dbReference type="Gene3D" id="3.40.50.300">
    <property type="entry name" value="P-loop containing nucleotide triphosphate hydrolases"/>
    <property type="match status" value="1"/>
</dbReference>
<evidence type="ECO:0000256" key="1">
    <source>
        <dbReference type="ARBA" id="ARBA00004245"/>
    </source>
</evidence>
<evidence type="ECO:0000256" key="9">
    <source>
        <dbReference type="ARBA" id="ARBA00023212"/>
    </source>
</evidence>
<dbReference type="STRING" id="1042311.A0A2T3ZA56"/>
<dbReference type="GO" id="GO:0007018">
    <property type="term" value="P:microtubule-based movement"/>
    <property type="evidence" value="ECO:0007669"/>
    <property type="project" value="TreeGrafter"/>
</dbReference>
<dbReference type="GO" id="GO:0043531">
    <property type="term" value="F:ADP binding"/>
    <property type="evidence" value="ECO:0007669"/>
    <property type="project" value="InterPro"/>
</dbReference>
<evidence type="ECO:0000256" key="6">
    <source>
        <dbReference type="ARBA" id="ARBA00022803"/>
    </source>
</evidence>
<keyword evidence="7" id="KW-0175">Coiled coil</keyword>
<dbReference type="AlphaFoldDB" id="A0A2T3ZA56"/>
<dbReference type="InterPro" id="IPR027417">
    <property type="entry name" value="P-loop_NTPase"/>
</dbReference>
<dbReference type="SMART" id="SM00028">
    <property type="entry name" value="TPR"/>
    <property type="match status" value="5"/>
</dbReference>
<keyword evidence="9" id="KW-0206">Cytoskeleton</keyword>
<evidence type="ECO:0000256" key="8">
    <source>
        <dbReference type="ARBA" id="ARBA00023175"/>
    </source>
</evidence>
<dbReference type="SUPFAM" id="SSF48452">
    <property type="entry name" value="TPR-like"/>
    <property type="match status" value="2"/>
</dbReference>
<evidence type="ECO:0000256" key="5">
    <source>
        <dbReference type="ARBA" id="ARBA00022737"/>
    </source>
</evidence>
<sequence>MTASEREWREIGHNSFGPDAFINQGNLHVHLPLPPAPAKVARVIPYLLNEDLVYRKEVVDQLDKLLPPSPGFYNAALWGLGGSGKTQIALDYAYRRCVDDECCVLWVHADSEATFTSDYKAIGKKLGISGESLDGPELLAAVRDGIEAQPRWVLILDNADDLGLFGVGRKGGSLAKFIPGGLQGTILWTSRDGRITGTLVGPSRGIEVPSMTKDEAISLLEMSMSDNMKSGMEDAEIDRLLEELQLLPLAVSQAGVYMRRTRTPVKEYLNLLLQGTSRWDLLKINDSDRHRRPEVSNSVLETWKISIERIQEESKLSYRILHVIAYLYNQDIPHQLMQAAGQGSASSQEDENAYRQNTDLEVLQAVTRLVEFSFLHTRRVEEGQRSYEMHKLVQEAIRYGLRVQQPEKSPLGESTALTDSPQNTEAYFSAIALKIVNDVFENVPLPGYCYIPHAIQVGEWAEVNGKEVEASALLCRVSACMYAYGRWREREPVDRKVINLRTKALGEKHLDTIEGMAILVVTLIWLGRYSEAEKLAEQVLELRRQSGSLCDKHPKMITSMAYLAIIHQFQARYDEAERLTEQVLSLQREVIGDDHPQTVNMKENLAIIYFSQGRRKEAEVLMKQTLDVRREIFGDKHPATIRSISQLAILLSDQGRYDDSEKLAKQALALYQAVLGSHPHTFSTMADLAEIYIFQGRYVESEELNKQVLSLQLRDLGDKHPDTV</sequence>
<name>A0A2T3ZA56_TRIA4</name>
<comment type="similarity">
    <text evidence="2">Belongs to the kinesin light chain family.</text>
</comment>
<dbReference type="OrthoDB" id="5986190at2759"/>
<dbReference type="PANTHER" id="PTHR45783:SF3">
    <property type="entry name" value="KINESIN LIGHT CHAIN"/>
    <property type="match status" value="1"/>
</dbReference>
<evidence type="ECO:0000256" key="7">
    <source>
        <dbReference type="ARBA" id="ARBA00023054"/>
    </source>
</evidence>
<keyword evidence="12" id="KW-1185">Reference proteome</keyword>
<dbReference type="GO" id="GO:0005871">
    <property type="term" value="C:kinesin complex"/>
    <property type="evidence" value="ECO:0007669"/>
    <property type="project" value="InterPro"/>
</dbReference>
<feature type="domain" description="ORC1/DEAH AAA+ ATPase" evidence="10">
    <location>
        <begin position="76"/>
        <end position="163"/>
    </location>
</feature>
<dbReference type="EMBL" id="KZ679261">
    <property type="protein sequence ID" value="PTB41670.1"/>
    <property type="molecule type" value="Genomic_DNA"/>
</dbReference>
<evidence type="ECO:0000256" key="4">
    <source>
        <dbReference type="ARBA" id="ARBA00022701"/>
    </source>
</evidence>
<dbReference type="Pfam" id="PF13401">
    <property type="entry name" value="AAA_22"/>
    <property type="match status" value="1"/>
</dbReference>
<feature type="non-terminal residue" evidence="11">
    <location>
        <position position="724"/>
    </location>
</feature>
<dbReference type="InterPro" id="IPR019734">
    <property type="entry name" value="TPR_rpt"/>
</dbReference>
<dbReference type="GO" id="GO:0005874">
    <property type="term" value="C:microtubule"/>
    <property type="evidence" value="ECO:0007669"/>
    <property type="project" value="UniProtKB-KW"/>
</dbReference>
<comment type="subcellular location">
    <subcellularLocation>
        <location evidence="1">Cytoplasm</location>
        <location evidence="1">Cytoskeleton</location>
    </subcellularLocation>
</comment>
<dbReference type="SUPFAM" id="SSF52540">
    <property type="entry name" value="P-loop containing nucleoside triphosphate hydrolases"/>
    <property type="match status" value="1"/>
</dbReference>
<accession>A0A2T3ZA56</accession>
<keyword evidence="5" id="KW-0677">Repeat</keyword>
<evidence type="ECO:0000256" key="2">
    <source>
        <dbReference type="ARBA" id="ARBA00009622"/>
    </source>
</evidence>
<keyword evidence="4" id="KW-0493">Microtubule</keyword>
<dbReference type="InterPro" id="IPR011990">
    <property type="entry name" value="TPR-like_helical_dom_sf"/>
</dbReference>
<gene>
    <name evidence="11" type="ORF">M441DRAFT_139476</name>
</gene>
<keyword evidence="6" id="KW-0802">TPR repeat</keyword>
<dbReference type="GO" id="GO:0005737">
    <property type="term" value="C:cytoplasm"/>
    <property type="evidence" value="ECO:0007669"/>
    <property type="project" value="TreeGrafter"/>
</dbReference>